<dbReference type="Proteomes" id="UP000775213">
    <property type="component" value="Unassembled WGS sequence"/>
</dbReference>
<proteinExistence type="predicted"/>
<evidence type="ECO:0000313" key="3">
    <source>
        <dbReference type="Proteomes" id="UP000775213"/>
    </source>
</evidence>
<organism evidence="2 3">
    <name type="scientific">Dendrobium chrysotoxum</name>
    <name type="common">Orchid</name>
    <dbReference type="NCBI Taxonomy" id="161865"/>
    <lineage>
        <taxon>Eukaryota</taxon>
        <taxon>Viridiplantae</taxon>
        <taxon>Streptophyta</taxon>
        <taxon>Embryophyta</taxon>
        <taxon>Tracheophyta</taxon>
        <taxon>Spermatophyta</taxon>
        <taxon>Magnoliopsida</taxon>
        <taxon>Liliopsida</taxon>
        <taxon>Asparagales</taxon>
        <taxon>Orchidaceae</taxon>
        <taxon>Epidendroideae</taxon>
        <taxon>Malaxideae</taxon>
        <taxon>Dendrobiinae</taxon>
        <taxon>Dendrobium</taxon>
    </lineage>
</organism>
<dbReference type="EMBL" id="JAGFBR010000163">
    <property type="protein sequence ID" value="KAH0446725.1"/>
    <property type="molecule type" value="Genomic_DNA"/>
</dbReference>
<protein>
    <submittedName>
        <fullName evidence="2">Uncharacterized protein</fullName>
    </submittedName>
</protein>
<gene>
    <name evidence="2" type="ORF">IEQ34_024447</name>
</gene>
<dbReference type="AlphaFoldDB" id="A0AAV7FS61"/>
<evidence type="ECO:0000256" key="1">
    <source>
        <dbReference type="SAM" id="MobiDB-lite"/>
    </source>
</evidence>
<sequence length="102" mass="12179">MARFKKGLRWIPRHPETRKGIRVGRLASIAIRKTKVRSKEKEEREKKEDREDDFLSEEKKTKTEWNNNSKLANSKEGSIDGIWYDTDKIDEIDLPIFLLRTY</sequence>
<keyword evidence="3" id="KW-1185">Reference proteome</keyword>
<name>A0AAV7FS61_DENCH</name>
<feature type="compositionally biased region" description="Basic and acidic residues" evidence="1">
    <location>
        <begin position="37"/>
        <end position="49"/>
    </location>
</feature>
<reference evidence="2 3" key="1">
    <citation type="journal article" date="2021" name="Hortic Res">
        <title>Chromosome-scale assembly of the Dendrobium chrysotoxum genome enhances the understanding of orchid evolution.</title>
        <authorList>
            <person name="Zhang Y."/>
            <person name="Zhang G.Q."/>
            <person name="Zhang D."/>
            <person name="Liu X.D."/>
            <person name="Xu X.Y."/>
            <person name="Sun W.H."/>
            <person name="Yu X."/>
            <person name="Zhu X."/>
            <person name="Wang Z.W."/>
            <person name="Zhao X."/>
            <person name="Zhong W.Y."/>
            <person name="Chen H."/>
            <person name="Yin W.L."/>
            <person name="Huang T."/>
            <person name="Niu S.C."/>
            <person name="Liu Z.J."/>
        </authorList>
    </citation>
    <scope>NUCLEOTIDE SEQUENCE [LARGE SCALE GENOMIC DNA]</scope>
    <source>
        <strain evidence="2">Lindl</strain>
    </source>
</reference>
<comment type="caution">
    <text evidence="2">The sequence shown here is derived from an EMBL/GenBank/DDBJ whole genome shotgun (WGS) entry which is preliminary data.</text>
</comment>
<feature type="region of interest" description="Disordered" evidence="1">
    <location>
        <begin position="37"/>
        <end position="62"/>
    </location>
</feature>
<accession>A0AAV7FS61</accession>
<evidence type="ECO:0000313" key="2">
    <source>
        <dbReference type="EMBL" id="KAH0446725.1"/>
    </source>
</evidence>